<keyword evidence="5" id="KW-0808">Transferase</keyword>
<dbReference type="InterPro" id="IPR001789">
    <property type="entry name" value="Sig_transdc_resp-reg_receiver"/>
</dbReference>
<evidence type="ECO:0000256" key="2">
    <source>
        <dbReference type="ARBA" id="ARBA00004236"/>
    </source>
</evidence>
<dbReference type="Gene3D" id="1.10.287.130">
    <property type="match status" value="1"/>
</dbReference>
<feature type="transmembrane region" description="Helical" evidence="9">
    <location>
        <begin position="62"/>
        <end position="80"/>
    </location>
</feature>
<comment type="subcellular location">
    <subcellularLocation>
        <location evidence="2">Cell membrane</location>
    </subcellularLocation>
</comment>
<dbReference type="PRINTS" id="PR00344">
    <property type="entry name" value="BCTRLSENSOR"/>
</dbReference>
<keyword evidence="9" id="KW-0472">Membrane</keyword>
<evidence type="ECO:0000256" key="1">
    <source>
        <dbReference type="ARBA" id="ARBA00000085"/>
    </source>
</evidence>
<feature type="domain" description="Histidine kinase" evidence="10">
    <location>
        <begin position="423"/>
        <end position="642"/>
    </location>
</feature>
<dbReference type="InterPro" id="IPR005467">
    <property type="entry name" value="His_kinase_dom"/>
</dbReference>
<proteinExistence type="predicted"/>
<dbReference type="FunFam" id="3.30.565.10:FF:000006">
    <property type="entry name" value="Sensor histidine kinase WalK"/>
    <property type="match status" value="1"/>
</dbReference>
<dbReference type="CDD" id="cd00075">
    <property type="entry name" value="HATPase"/>
    <property type="match status" value="1"/>
</dbReference>
<reference evidence="12" key="1">
    <citation type="journal article" date="2014" name="Int. J. Syst. Evol. Microbiol.">
        <title>Complete genome sequence of Corynebacterium casei LMG S-19264T (=DSM 44701T), isolated from a smear-ripened cheese.</title>
        <authorList>
            <consortium name="US DOE Joint Genome Institute (JGI-PGF)"/>
            <person name="Walter F."/>
            <person name="Albersmeier A."/>
            <person name="Kalinowski J."/>
            <person name="Ruckert C."/>
        </authorList>
    </citation>
    <scope>NUCLEOTIDE SEQUENCE</scope>
    <source>
        <strain evidence="12">JCM 3091</strain>
    </source>
</reference>
<dbReference type="RefSeq" id="WP_189115386.1">
    <property type="nucleotide sequence ID" value="NZ_BMQC01000015.1"/>
</dbReference>
<evidence type="ECO:0000259" key="11">
    <source>
        <dbReference type="PROSITE" id="PS50110"/>
    </source>
</evidence>
<accession>A0A8J3BTJ0</accession>
<dbReference type="InterPro" id="IPR036097">
    <property type="entry name" value="HisK_dim/P_sf"/>
</dbReference>
<feature type="modified residue" description="4-aspartylphosphate" evidence="8">
    <location>
        <position position="714"/>
    </location>
</feature>
<dbReference type="InterPro" id="IPR003018">
    <property type="entry name" value="GAF"/>
</dbReference>
<dbReference type="InterPro" id="IPR003661">
    <property type="entry name" value="HisK_dim/P_dom"/>
</dbReference>
<dbReference type="EMBL" id="BMQC01000015">
    <property type="protein sequence ID" value="GGK38780.1"/>
    <property type="molecule type" value="Genomic_DNA"/>
</dbReference>
<name>A0A8J3BTJ0_9ACTN</name>
<dbReference type="Gene3D" id="3.40.50.2300">
    <property type="match status" value="1"/>
</dbReference>
<dbReference type="SMART" id="SM00388">
    <property type="entry name" value="HisKA"/>
    <property type="match status" value="1"/>
</dbReference>
<organism evidence="12 13">
    <name type="scientific">Pilimelia terevasa</name>
    <dbReference type="NCBI Taxonomy" id="53372"/>
    <lineage>
        <taxon>Bacteria</taxon>
        <taxon>Bacillati</taxon>
        <taxon>Actinomycetota</taxon>
        <taxon>Actinomycetes</taxon>
        <taxon>Micromonosporales</taxon>
        <taxon>Micromonosporaceae</taxon>
        <taxon>Pilimelia</taxon>
    </lineage>
</organism>
<evidence type="ECO:0000259" key="10">
    <source>
        <dbReference type="PROSITE" id="PS50109"/>
    </source>
</evidence>
<feature type="transmembrane region" description="Helical" evidence="9">
    <location>
        <begin position="117"/>
        <end position="135"/>
    </location>
</feature>
<dbReference type="Pfam" id="PF01590">
    <property type="entry name" value="GAF"/>
    <property type="match status" value="1"/>
</dbReference>
<keyword evidence="9" id="KW-1133">Transmembrane helix</keyword>
<dbReference type="SUPFAM" id="SSF55781">
    <property type="entry name" value="GAF domain-like"/>
    <property type="match status" value="1"/>
</dbReference>
<keyword evidence="6" id="KW-0418">Kinase</keyword>
<dbReference type="Pfam" id="PF02518">
    <property type="entry name" value="HATPase_c"/>
    <property type="match status" value="1"/>
</dbReference>
<dbReference type="InterPro" id="IPR003594">
    <property type="entry name" value="HATPase_dom"/>
</dbReference>
<keyword evidence="9" id="KW-0812">Transmembrane</keyword>
<dbReference type="SUPFAM" id="SSF52172">
    <property type="entry name" value="CheY-like"/>
    <property type="match status" value="1"/>
</dbReference>
<dbReference type="InterPro" id="IPR011006">
    <property type="entry name" value="CheY-like_superfamily"/>
</dbReference>
<comment type="caution">
    <text evidence="12">The sequence shown here is derived from an EMBL/GenBank/DDBJ whole genome shotgun (WGS) entry which is preliminary data.</text>
</comment>
<dbReference type="GO" id="GO:0000155">
    <property type="term" value="F:phosphorelay sensor kinase activity"/>
    <property type="evidence" value="ECO:0007669"/>
    <property type="project" value="InterPro"/>
</dbReference>
<reference evidence="12" key="2">
    <citation type="submission" date="2020-09" db="EMBL/GenBank/DDBJ databases">
        <authorList>
            <person name="Sun Q."/>
            <person name="Ohkuma M."/>
        </authorList>
    </citation>
    <scope>NUCLEOTIDE SEQUENCE</scope>
    <source>
        <strain evidence="12">JCM 3091</strain>
    </source>
</reference>
<keyword evidence="4 8" id="KW-0597">Phosphoprotein</keyword>
<dbReference type="PROSITE" id="PS50110">
    <property type="entry name" value="RESPONSE_REGULATORY"/>
    <property type="match status" value="1"/>
</dbReference>
<feature type="transmembrane region" description="Helical" evidence="9">
    <location>
        <begin position="36"/>
        <end position="56"/>
    </location>
</feature>
<feature type="domain" description="Response regulatory" evidence="11">
    <location>
        <begin position="665"/>
        <end position="778"/>
    </location>
</feature>
<comment type="catalytic activity">
    <reaction evidence="1">
        <text>ATP + protein L-histidine = ADP + protein N-phospho-L-histidine.</text>
        <dbReference type="EC" id="2.7.13.3"/>
    </reaction>
</comment>
<evidence type="ECO:0000256" key="3">
    <source>
        <dbReference type="ARBA" id="ARBA00012438"/>
    </source>
</evidence>
<dbReference type="GO" id="GO:0005886">
    <property type="term" value="C:plasma membrane"/>
    <property type="evidence" value="ECO:0007669"/>
    <property type="project" value="UniProtKB-SubCell"/>
</dbReference>
<keyword evidence="13" id="KW-1185">Reference proteome</keyword>
<dbReference type="Gene3D" id="3.30.565.10">
    <property type="entry name" value="Histidine kinase-like ATPase, C-terminal domain"/>
    <property type="match status" value="1"/>
</dbReference>
<evidence type="ECO:0000256" key="7">
    <source>
        <dbReference type="ARBA" id="ARBA00023012"/>
    </source>
</evidence>
<evidence type="ECO:0000313" key="12">
    <source>
        <dbReference type="EMBL" id="GGK38780.1"/>
    </source>
</evidence>
<evidence type="ECO:0000256" key="8">
    <source>
        <dbReference type="PROSITE-ProRule" id="PRU00169"/>
    </source>
</evidence>
<feature type="transmembrane region" description="Helical" evidence="9">
    <location>
        <begin position="6"/>
        <end position="24"/>
    </location>
</feature>
<dbReference type="SMART" id="SM00387">
    <property type="entry name" value="HATPase_c"/>
    <property type="match status" value="1"/>
</dbReference>
<dbReference type="Pfam" id="PF00512">
    <property type="entry name" value="HisKA"/>
    <property type="match status" value="1"/>
</dbReference>
<gene>
    <name evidence="12" type="ORF">GCM10010124_34490</name>
</gene>
<dbReference type="Proteomes" id="UP000662200">
    <property type="component" value="Unassembled WGS sequence"/>
</dbReference>
<dbReference type="GO" id="GO:0009927">
    <property type="term" value="F:histidine phosphotransfer kinase activity"/>
    <property type="evidence" value="ECO:0007669"/>
    <property type="project" value="TreeGrafter"/>
</dbReference>
<dbReference type="SUPFAM" id="SSF55874">
    <property type="entry name" value="ATPase domain of HSP90 chaperone/DNA topoisomerase II/histidine kinase"/>
    <property type="match status" value="1"/>
</dbReference>
<dbReference type="AlphaFoldDB" id="A0A8J3BTJ0"/>
<dbReference type="EC" id="2.7.13.3" evidence="3"/>
<dbReference type="CDD" id="cd00082">
    <property type="entry name" value="HisKA"/>
    <property type="match status" value="1"/>
</dbReference>
<keyword evidence="7" id="KW-0902">Two-component regulatory system</keyword>
<dbReference type="Pfam" id="PF00072">
    <property type="entry name" value="Response_reg"/>
    <property type="match status" value="1"/>
</dbReference>
<dbReference type="InterPro" id="IPR036890">
    <property type="entry name" value="HATPase_C_sf"/>
</dbReference>
<evidence type="ECO:0000256" key="4">
    <source>
        <dbReference type="ARBA" id="ARBA00022553"/>
    </source>
</evidence>
<dbReference type="InterPro" id="IPR029016">
    <property type="entry name" value="GAF-like_dom_sf"/>
</dbReference>
<evidence type="ECO:0000256" key="9">
    <source>
        <dbReference type="SAM" id="Phobius"/>
    </source>
</evidence>
<dbReference type="PANTHER" id="PTHR43047">
    <property type="entry name" value="TWO-COMPONENT HISTIDINE PROTEIN KINASE"/>
    <property type="match status" value="1"/>
</dbReference>
<dbReference type="Gene3D" id="3.30.450.40">
    <property type="match status" value="1"/>
</dbReference>
<dbReference type="PANTHER" id="PTHR43047:SF72">
    <property type="entry name" value="OSMOSENSING HISTIDINE PROTEIN KINASE SLN1"/>
    <property type="match status" value="1"/>
</dbReference>
<dbReference type="SMART" id="SM00448">
    <property type="entry name" value="REC"/>
    <property type="match status" value="1"/>
</dbReference>
<dbReference type="SUPFAM" id="SSF47384">
    <property type="entry name" value="Homodimeric domain of signal transducing histidine kinase"/>
    <property type="match status" value="1"/>
</dbReference>
<dbReference type="InterPro" id="IPR004358">
    <property type="entry name" value="Sig_transdc_His_kin-like_C"/>
</dbReference>
<evidence type="ECO:0000256" key="6">
    <source>
        <dbReference type="ARBA" id="ARBA00022777"/>
    </source>
</evidence>
<dbReference type="PROSITE" id="PS50109">
    <property type="entry name" value="HIS_KIN"/>
    <property type="match status" value="1"/>
</dbReference>
<feature type="transmembrane region" description="Helical" evidence="9">
    <location>
        <begin position="196"/>
        <end position="217"/>
    </location>
</feature>
<evidence type="ECO:0000256" key="5">
    <source>
        <dbReference type="ARBA" id="ARBA00022679"/>
    </source>
</evidence>
<protein>
    <recommendedName>
        <fullName evidence="3">histidine kinase</fullName>
        <ecNumber evidence="3">2.7.13.3</ecNumber>
    </recommendedName>
</protein>
<sequence length="795" mass="83698">MALSNALLAFAGWLAAGMCLYAACRYLRGGDPLHGLVALIFAPSVLFVAVELALLLDARPPAVVGALISTLYLSRPFLTLRLAAHLGHVRPWRLYAAGAAMVALAPPTMLLGRPYPAAFGVAYMAYYVTTALWAARAFGVEARRRSGTSRGRLRWARAATWASATTTFVAAAGNVTGAARDDGFTRYLPATGAGVLFGYAFTVAVVLAVVGYAVAFVPPRFLRRVWAAEALRTVTSRLLDASPTETPGQLWSRYAAVVRDVTSADHVAVLAVARDGRLVSRPDDAPDPAGDAGSLQALLAARQPVAVDAVRGAAPLTVDLHRCWGTPLLHAQALPMSRCGPGALVIGHQRRSLFTDDDLQLLADLAGQAAVLAERGALLAQRAAALAERENALTVQHALADELTASVHALTDANNAKSAFLAAMSHELRTPLNAIIGFSDMIKSDLNRSGPGTDNQHAAWVGHILTSGRHLLGLINNLLDLAKVEAGGLDLHRSPVRLDDSIGQLVDSLHPLADRAGVTLHADLDPVRALVDPLRLRQIAENLLSNAIKFTPEGGEVRVAARVRGSDVLLEVSDTGVGIAPADADRIFTEFVQAGAAGQRAGGTGLGLALVRRIAHAHGGDITLRSTPGVGSVFTVQLPDARLPLAPPEPAGPTPAPASPTVADEVLVIEDDPAAAEMFTSQLHAAGYRVVLADSGETGMEIAHVHRPRVILLDLGLPGISGWETLRRLRADPDLDTVPVVVISVLEERGRAREHGADAYLVKPVAADVLHRTVEAARTGQPTAAARRDTGAYRV</sequence>
<evidence type="ECO:0000313" key="13">
    <source>
        <dbReference type="Proteomes" id="UP000662200"/>
    </source>
</evidence>